<evidence type="ECO:0000259" key="5">
    <source>
        <dbReference type="Pfam" id="PF15915"/>
    </source>
</evidence>
<gene>
    <name evidence="6" type="ORF">ACFQPE_09540</name>
</gene>
<evidence type="ECO:0000256" key="2">
    <source>
        <dbReference type="ARBA" id="ARBA00023163"/>
    </source>
</evidence>
<keyword evidence="2" id="KW-0804">Transcription</keyword>
<dbReference type="Gene3D" id="1.10.10.10">
    <property type="entry name" value="Winged helix-like DNA-binding domain superfamily/Winged helix DNA-binding domain"/>
    <property type="match status" value="1"/>
</dbReference>
<proteinExistence type="predicted"/>
<feature type="domain" description="HTH bat-type" evidence="4">
    <location>
        <begin position="516"/>
        <end position="567"/>
    </location>
</feature>
<dbReference type="GO" id="GO:0006310">
    <property type="term" value="P:DNA recombination"/>
    <property type="evidence" value="ECO:0007669"/>
    <property type="project" value="UniProtKB-KW"/>
</dbReference>
<evidence type="ECO:0000259" key="4">
    <source>
        <dbReference type="Pfam" id="PF04967"/>
    </source>
</evidence>
<dbReference type="RefSeq" id="WP_276303705.1">
    <property type="nucleotide sequence ID" value="NZ_CP119992.1"/>
</dbReference>
<keyword evidence="7" id="KW-1185">Reference proteome</keyword>
<evidence type="ECO:0000313" key="7">
    <source>
        <dbReference type="Proteomes" id="UP001596547"/>
    </source>
</evidence>
<dbReference type="SUPFAM" id="SSF56349">
    <property type="entry name" value="DNA breaking-rejoining enzymes"/>
    <property type="match status" value="1"/>
</dbReference>
<dbReference type="Proteomes" id="UP001596547">
    <property type="component" value="Unassembled WGS sequence"/>
</dbReference>
<dbReference type="Pfam" id="PF04967">
    <property type="entry name" value="HTH_10"/>
    <property type="match status" value="1"/>
</dbReference>
<dbReference type="InterPro" id="IPR011010">
    <property type="entry name" value="DNA_brk_join_enz"/>
</dbReference>
<dbReference type="InterPro" id="IPR007050">
    <property type="entry name" value="HTH_bacterioopsin"/>
</dbReference>
<dbReference type="InterPro" id="IPR036388">
    <property type="entry name" value="WH-like_DNA-bd_sf"/>
</dbReference>
<dbReference type="PANTHER" id="PTHR34236:SF1">
    <property type="entry name" value="DIMETHYL SULFOXIDE REDUCTASE TRANSCRIPTIONAL ACTIVATOR"/>
    <property type="match status" value="1"/>
</dbReference>
<accession>A0ABD6AA19</accession>
<name>A0ABD6AA19_9EURY</name>
<evidence type="ECO:0000256" key="1">
    <source>
        <dbReference type="ARBA" id="ARBA00023015"/>
    </source>
</evidence>
<dbReference type="EMBL" id="JBHTBF010000002">
    <property type="protein sequence ID" value="MFC7317036.1"/>
    <property type="molecule type" value="Genomic_DNA"/>
</dbReference>
<sequence>MLAGERDAEGDDVLDAASYEQLRRAAETHREDVVVRLGGEVGLHPEEMTRVRLVDVLPHGEHFFLRVPGGESDAREAYLPSDVEHDLRKYADGAGIAPDEPLVGVSPRRVQMLVAEVAARAAETTGEAVFDGLSTRDLRRYFARRLLVERGLDPRVVLAVGAYDRPERLAPYLEPAGREAVVAAFERRGAGDVGRPNREGTERLRTVATLLRDASAALTDVTTEDAVETVACERLMGTTAYRTATVFDPAAGTEPPEDGPAAQDALADALADDESTRTAVRAAVDEERVSATTVEVSTGRATVIVVPLVHGRQTYGALCAVPTAPVADAERDLLAIYGAHVAAALAGVEHKRLLLADTATELTLQSTACSFLATASSELDCTFRLEGLAPAEAGSFLCYVTVDGASPDAALERAADARAIEDARLVSGRPEGALLELVVTDSPVRALVECGGTVRDLVVERGTATLVGEVASDVDVREVVEAVRSAYPRTRLIAKREVERPVRSDGSFPERLDDILTDRQLSVLRAAYYAGYFEWPRESTAEELADSVGISSPTLHNHLRRAQQKLLTTVLDQDRR</sequence>
<dbReference type="AlphaFoldDB" id="A0ABD6AA19"/>
<evidence type="ECO:0000313" key="6">
    <source>
        <dbReference type="EMBL" id="MFC7317036.1"/>
    </source>
</evidence>
<dbReference type="Pfam" id="PF15915">
    <property type="entry name" value="BAT"/>
    <property type="match status" value="1"/>
</dbReference>
<dbReference type="PANTHER" id="PTHR34236">
    <property type="entry name" value="DIMETHYL SULFOXIDE REDUCTASE TRANSCRIPTIONAL ACTIVATOR"/>
    <property type="match status" value="1"/>
</dbReference>
<dbReference type="GeneID" id="79316310"/>
<protein>
    <submittedName>
        <fullName evidence="6">Bacterio-opsin activator domain-containing protein</fullName>
    </submittedName>
</protein>
<keyword evidence="1" id="KW-0805">Transcription regulation</keyword>
<organism evidence="6 7">
    <name type="scientific">Halomarina halobia</name>
    <dbReference type="NCBI Taxonomy" id="3033386"/>
    <lineage>
        <taxon>Archaea</taxon>
        <taxon>Methanobacteriati</taxon>
        <taxon>Methanobacteriota</taxon>
        <taxon>Stenosarchaea group</taxon>
        <taxon>Halobacteria</taxon>
        <taxon>Halobacteriales</taxon>
        <taxon>Natronomonadaceae</taxon>
        <taxon>Halomarina</taxon>
    </lineage>
</organism>
<comment type="caution">
    <text evidence="6">The sequence shown here is derived from an EMBL/GenBank/DDBJ whole genome shotgun (WGS) entry which is preliminary data.</text>
</comment>
<keyword evidence="3" id="KW-0233">DNA recombination</keyword>
<feature type="domain" description="Bacterioopsin transcriptional activator GAF and HTH associated" evidence="5">
    <location>
        <begin position="357"/>
        <end position="508"/>
    </location>
</feature>
<dbReference type="InterPro" id="IPR031803">
    <property type="entry name" value="BAT_GAF/HTH-assoc"/>
</dbReference>
<dbReference type="Gene3D" id="1.10.443.10">
    <property type="entry name" value="Intergrase catalytic core"/>
    <property type="match status" value="1"/>
</dbReference>
<reference evidence="6 7" key="1">
    <citation type="journal article" date="2019" name="Int. J. Syst. Evol. Microbiol.">
        <title>The Global Catalogue of Microorganisms (GCM) 10K type strain sequencing project: providing services to taxonomists for standard genome sequencing and annotation.</title>
        <authorList>
            <consortium name="The Broad Institute Genomics Platform"/>
            <consortium name="The Broad Institute Genome Sequencing Center for Infectious Disease"/>
            <person name="Wu L."/>
            <person name="Ma J."/>
        </authorList>
    </citation>
    <scope>NUCLEOTIDE SEQUENCE [LARGE SCALE GENOMIC DNA]</scope>
    <source>
        <strain evidence="6 7">PSR21</strain>
    </source>
</reference>
<evidence type="ECO:0000256" key="3">
    <source>
        <dbReference type="ARBA" id="ARBA00023172"/>
    </source>
</evidence>
<dbReference type="InterPro" id="IPR013762">
    <property type="entry name" value="Integrase-like_cat_sf"/>
</dbReference>